<evidence type="ECO:0000259" key="1">
    <source>
        <dbReference type="Pfam" id="PF07727"/>
    </source>
</evidence>
<evidence type="ECO:0000313" key="3">
    <source>
        <dbReference type="Proteomes" id="UP001142489"/>
    </source>
</evidence>
<dbReference type="Pfam" id="PF07727">
    <property type="entry name" value="RVT_2"/>
    <property type="match status" value="1"/>
</dbReference>
<gene>
    <name evidence="2" type="ORF">JRQ81_001419</name>
</gene>
<dbReference type="EMBL" id="JAPFRF010000001">
    <property type="protein sequence ID" value="KAJ7345469.1"/>
    <property type="molecule type" value="Genomic_DNA"/>
</dbReference>
<reference evidence="2" key="1">
    <citation type="journal article" date="2023" name="DNA Res.">
        <title>Chromosome-level genome assembly of Phrynocephalus forsythii using third-generation DNA sequencing and Hi-C analysis.</title>
        <authorList>
            <person name="Qi Y."/>
            <person name="Zhao W."/>
            <person name="Zhao Y."/>
            <person name="Niu C."/>
            <person name="Cao S."/>
            <person name="Zhang Y."/>
        </authorList>
    </citation>
    <scope>NUCLEOTIDE SEQUENCE</scope>
    <source>
        <tissue evidence="2">Muscle</tissue>
    </source>
</reference>
<feature type="domain" description="Reverse transcriptase Ty1/copia-type" evidence="1">
    <location>
        <begin position="55"/>
        <end position="163"/>
    </location>
</feature>
<organism evidence="2 3">
    <name type="scientific">Phrynocephalus forsythii</name>
    <dbReference type="NCBI Taxonomy" id="171643"/>
    <lineage>
        <taxon>Eukaryota</taxon>
        <taxon>Metazoa</taxon>
        <taxon>Chordata</taxon>
        <taxon>Craniata</taxon>
        <taxon>Vertebrata</taxon>
        <taxon>Euteleostomi</taxon>
        <taxon>Lepidosauria</taxon>
        <taxon>Squamata</taxon>
        <taxon>Bifurcata</taxon>
        <taxon>Unidentata</taxon>
        <taxon>Episquamata</taxon>
        <taxon>Toxicofera</taxon>
        <taxon>Iguania</taxon>
        <taxon>Acrodonta</taxon>
        <taxon>Agamidae</taxon>
        <taxon>Agaminae</taxon>
        <taxon>Phrynocephalus</taxon>
    </lineage>
</organism>
<dbReference type="OrthoDB" id="10058978at2759"/>
<sequence>MDFVRWYNLQKSLGTGMMCVIYLTLRKTNGSKLWNRKYYIYMKKVFGLLQNCLKIKEPLAQNGFFKIKYKNDGTIDLYKARLVAKGFSQQYGTDYSETFAPVNYGTTFKTLSVAARRNMIVEHLDVKSAFLNGELSEEIYMEKPDGFKTKEKEDYVLKLNKGLLWPKAICQGLV</sequence>
<dbReference type="InterPro" id="IPR013103">
    <property type="entry name" value="RVT_2"/>
</dbReference>
<accession>A0A9Q0Y753</accession>
<proteinExistence type="predicted"/>
<comment type="caution">
    <text evidence="2">The sequence shown here is derived from an EMBL/GenBank/DDBJ whole genome shotgun (WGS) entry which is preliminary data.</text>
</comment>
<dbReference type="AlphaFoldDB" id="A0A9Q0Y753"/>
<evidence type="ECO:0000313" key="2">
    <source>
        <dbReference type="EMBL" id="KAJ7345469.1"/>
    </source>
</evidence>
<protein>
    <recommendedName>
        <fullName evidence="1">Reverse transcriptase Ty1/copia-type domain-containing protein</fullName>
    </recommendedName>
</protein>
<name>A0A9Q0Y753_9SAUR</name>
<keyword evidence="3" id="KW-1185">Reference proteome</keyword>
<dbReference type="Proteomes" id="UP001142489">
    <property type="component" value="Unassembled WGS sequence"/>
</dbReference>